<dbReference type="Pfam" id="PF06525">
    <property type="entry name" value="SoxE"/>
    <property type="match status" value="1"/>
</dbReference>
<dbReference type="EMBL" id="JH597761">
    <property type="protein sequence ID" value="EHP70172.1"/>
    <property type="molecule type" value="Genomic_DNA"/>
</dbReference>
<dbReference type="AlphaFoldDB" id="H2C1Q1"/>
<dbReference type="HOGENOM" id="CLU_081192_0_0_2"/>
<dbReference type="InterPro" id="IPR033138">
    <property type="entry name" value="Cu_oxidase_CS"/>
</dbReference>
<keyword evidence="2" id="KW-0186">Copper</keyword>
<proteinExistence type="predicted"/>
<accession>H2C1Q1</accession>
<reference evidence="4 5" key="1">
    <citation type="submission" date="2012-01" db="EMBL/GenBank/DDBJ databases">
        <title>Improved High-Quality Draft sequence of Metallosphaera yellowstonensis MK1.</title>
        <authorList>
            <consortium name="US DOE Joint Genome Institute"/>
            <person name="Lucas S."/>
            <person name="Han J."/>
            <person name="Cheng J.-F."/>
            <person name="Goodwin L."/>
            <person name="Pitluck S."/>
            <person name="Peters L."/>
            <person name="Teshima H."/>
            <person name="Detter J.C."/>
            <person name="Han C."/>
            <person name="Tapia R."/>
            <person name="Land M."/>
            <person name="Hauser L."/>
            <person name="Kyrpides N."/>
            <person name="Kozubal M."/>
            <person name="Macur R.E."/>
            <person name="Jay Z."/>
            <person name="Inskeep W."/>
            <person name="Woyke T."/>
        </authorList>
    </citation>
    <scope>NUCLEOTIDE SEQUENCE [LARGE SCALE GENOMIC DNA]</scope>
    <source>
        <strain evidence="4 5">MK1</strain>
    </source>
</reference>
<evidence type="ECO:0000313" key="5">
    <source>
        <dbReference type="Proteomes" id="UP000003980"/>
    </source>
</evidence>
<sequence>MVKLMPIIILIVSLIVGSVLAAYYLGAVAFPNYQYNLGEYHGGYGMGMMGNGIQQPRNKIAGLSLNEAVKMIEASLPNAREFPNNTIVSNSTYVNLVVFTMGAGRAENLTGHEPPYYARGDVFVIGELIDPTVVLPAGAEVHVTVINLDDNMYHNFVMVTTPPPYPYNVMMNTMMGGGISMMPLLPPAHYFTSPEVYEGQAYSFQYDVSSLPEGQYWYLCTYPGHAQIGMYGELVVE</sequence>
<dbReference type="SUPFAM" id="SSF49503">
    <property type="entry name" value="Cupredoxins"/>
    <property type="match status" value="1"/>
</dbReference>
<dbReference type="STRING" id="671065.MetMK1DRAFT_00006740"/>
<keyword evidence="1" id="KW-0479">Metal-binding</keyword>
<keyword evidence="5" id="KW-1185">Reference proteome</keyword>
<dbReference type="PROSITE" id="PS00196">
    <property type="entry name" value="COPPER_BLUE"/>
    <property type="match status" value="1"/>
</dbReference>
<dbReference type="InterPro" id="IPR008972">
    <property type="entry name" value="Cupredoxin"/>
</dbReference>
<evidence type="ECO:0000256" key="1">
    <source>
        <dbReference type="ARBA" id="ARBA00022723"/>
    </source>
</evidence>
<dbReference type="InterPro" id="IPR049544">
    <property type="entry name" value="SoxE-like_C"/>
</dbReference>
<evidence type="ECO:0000259" key="3">
    <source>
        <dbReference type="Pfam" id="PF06525"/>
    </source>
</evidence>
<dbReference type="InterPro" id="IPR028871">
    <property type="entry name" value="BlueCu_1_BS"/>
</dbReference>
<dbReference type="Proteomes" id="UP000003980">
    <property type="component" value="Unassembled WGS sequence"/>
</dbReference>
<dbReference type="GO" id="GO:0046872">
    <property type="term" value="F:metal ion binding"/>
    <property type="evidence" value="ECO:0007669"/>
    <property type="project" value="UniProtKB-KW"/>
</dbReference>
<protein>
    <submittedName>
        <fullName evidence="4">Sulfocyanin (SoxE)</fullName>
    </submittedName>
</protein>
<feature type="domain" description="Sulfocyanin-like C-terminal" evidence="3">
    <location>
        <begin position="133"/>
        <end position="236"/>
    </location>
</feature>
<dbReference type="Gene3D" id="2.60.40.420">
    <property type="entry name" value="Cupredoxins - blue copper proteins"/>
    <property type="match status" value="1"/>
</dbReference>
<name>H2C1Q1_9CREN</name>
<dbReference type="eggNOG" id="arCOG03700">
    <property type="taxonomic scope" value="Archaea"/>
</dbReference>
<gene>
    <name evidence="4" type="ORF">MetMK1DRAFT_00006740</name>
</gene>
<evidence type="ECO:0000313" key="4">
    <source>
        <dbReference type="EMBL" id="EHP70172.1"/>
    </source>
</evidence>
<organism evidence="4 5">
    <name type="scientific">Metallosphaera yellowstonensis MK1</name>
    <dbReference type="NCBI Taxonomy" id="671065"/>
    <lineage>
        <taxon>Archaea</taxon>
        <taxon>Thermoproteota</taxon>
        <taxon>Thermoprotei</taxon>
        <taxon>Sulfolobales</taxon>
        <taxon>Sulfolobaceae</taxon>
        <taxon>Metallosphaera</taxon>
    </lineage>
</organism>
<evidence type="ECO:0000256" key="2">
    <source>
        <dbReference type="ARBA" id="ARBA00023008"/>
    </source>
</evidence>
<dbReference type="PROSITE" id="PS00079">
    <property type="entry name" value="MULTICOPPER_OXIDASE1"/>
    <property type="match status" value="1"/>
</dbReference>